<evidence type="ECO:0000259" key="4">
    <source>
        <dbReference type="Pfam" id="PF01471"/>
    </source>
</evidence>
<evidence type="ECO:0000256" key="2">
    <source>
        <dbReference type="ARBA" id="ARBA00022801"/>
    </source>
</evidence>
<feature type="non-terminal residue" evidence="5">
    <location>
        <position position="269"/>
    </location>
</feature>
<feature type="domain" description="Peptidoglycan binding-like" evidence="4">
    <location>
        <begin position="35"/>
        <end position="88"/>
    </location>
</feature>
<dbReference type="SUPFAM" id="SSF50494">
    <property type="entry name" value="Trypsin-like serine proteases"/>
    <property type="match status" value="1"/>
</dbReference>
<dbReference type="InterPro" id="IPR036366">
    <property type="entry name" value="PGBDSf"/>
</dbReference>
<proteinExistence type="predicted"/>
<dbReference type="InterPro" id="IPR008256">
    <property type="entry name" value="Peptidase_S1B"/>
</dbReference>
<keyword evidence="2" id="KW-0378">Hydrolase</keyword>
<sequence length="269" mass="29202">KNFELLDDRLKQLRNFNPREGGSRKNTVIKPLASELVRSVQELLSILGYETGKIDGILGRITIAAIKAFQKEIEVETTGRPSEDLLMQLQAEVRKLNNKNATPEEAVNAVLPIVSTGTGFYINNNTIISNYHVVNACHYISIGKEERLVVNAIDQVNDITVLESKRNPDAFLRLSANPKLGNNIFTAGYPYNDILKNFNFTSGNVSSLMGPGSNISEFQFTAPVQPGNSGGPILNSKGGVVGITVSGLGAKFAELADTLPQNINFGIKV</sequence>
<dbReference type="PANTHER" id="PTHR43019">
    <property type="entry name" value="SERINE ENDOPROTEASE DEGS"/>
    <property type="match status" value="1"/>
</dbReference>
<dbReference type="PANTHER" id="PTHR43019:SF23">
    <property type="entry name" value="PROTEASE DO-LIKE 5, CHLOROPLASTIC"/>
    <property type="match status" value="1"/>
</dbReference>
<accession>A0A382XRI5</accession>
<reference evidence="5" key="1">
    <citation type="submission" date="2018-05" db="EMBL/GenBank/DDBJ databases">
        <authorList>
            <person name="Lanie J.A."/>
            <person name="Ng W.-L."/>
            <person name="Kazmierczak K.M."/>
            <person name="Andrzejewski T.M."/>
            <person name="Davidsen T.M."/>
            <person name="Wayne K.J."/>
            <person name="Tettelin H."/>
            <person name="Glass J.I."/>
            <person name="Rusch D."/>
            <person name="Podicherti R."/>
            <person name="Tsui H.-C.T."/>
            <person name="Winkler M.E."/>
        </authorList>
    </citation>
    <scope>NUCLEOTIDE SEQUENCE</scope>
</reference>
<evidence type="ECO:0000256" key="1">
    <source>
        <dbReference type="ARBA" id="ARBA00022670"/>
    </source>
</evidence>
<keyword evidence="1" id="KW-0645">Protease</keyword>
<keyword evidence="3" id="KW-0720">Serine protease</keyword>
<dbReference type="InterPro" id="IPR009003">
    <property type="entry name" value="Peptidase_S1_PA"/>
</dbReference>
<dbReference type="InterPro" id="IPR036365">
    <property type="entry name" value="PGBD-like_sf"/>
</dbReference>
<evidence type="ECO:0000256" key="3">
    <source>
        <dbReference type="ARBA" id="ARBA00022825"/>
    </source>
</evidence>
<name>A0A382XRI5_9ZZZZ</name>
<dbReference type="PRINTS" id="PR00839">
    <property type="entry name" value="V8PROTEASE"/>
</dbReference>
<dbReference type="SUPFAM" id="SSF47090">
    <property type="entry name" value="PGBD-like"/>
    <property type="match status" value="1"/>
</dbReference>
<dbReference type="Pfam" id="PF01471">
    <property type="entry name" value="PG_binding_1"/>
    <property type="match status" value="1"/>
</dbReference>
<dbReference type="Pfam" id="PF13365">
    <property type="entry name" value="Trypsin_2"/>
    <property type="match status" value="1"/>
</dbReference>
<evidence type="ECO:0000313" key="5">
    <source>
        <dbReference type="EMBL" id="SVD73061.1"/>
    </source>
</evidence>
<dbReference type="InterPro" id="IPR002477">
    <property type="entry name" value="Peptidoglycan-bd-like"/>
</dbReference>
<organism evidence="5">
    <name type="scientific">marine metagenome</name>
    <dbReference type="NCBI Taxonomy" id="408172"/>
    <lineage>
        <taxon>unclassified sequences</taxon>
        <taxon>metagenomes</taxon>
        <taxon>ecological metagenomes</taxon>
    </lineage>
</organism>
<dbReference type="GO" id="GO:0008236">
    <property type="term" value="F:serine-type peptidase activity"/>
    <property type="evidence" value="ECO:0007669"/>
    <property type="project" value="UniProtKB-KW"/>
</dbReference>
<dbReference type="AlphaFoldDB" id="A0A382XRI5"/>
<dbReference type="EMBL" id="UINC01169494">
    <property type="protein sequence ID" value="SVD73061.1"/>
    <property type="molecule type" value="Genomic_DNA"/>
</dbReference>
<protein>
    <recommendedName>
        <fullName evidence="4">Peptidoglycan binding-like domain-containing protein</fullName>
    </recommendedName>
</protein>
<dbReference type="Gene3D" id="1.10.101.10">
    <property type="entry name" value="PGBD-like superfamily/PGBD"/>
    <property type="match status" value="1"/>
</dbReference>
<feature type="non-terminal residue" evidence="5">
    <location>
        <position position="1"/>
    </location>
</feature>
<gene>
    <name evidence="5" type="ORF">METZ01_LOCUS425915</name>
</gene>
<dbReference type="Gene3D" id="2.40.10.120">
    <property type="match status" value="1"/>
</dbReference>
<dbReference type="GO" id="GO:0006508">
    <property type="term" value="P:proteolysis"/>
    <property type="evidence" value="ECO:0007669"/>
    <property type="project" value="UniProtKB-KW"/>
</dbReference>